<dbReference type="GO" id="GO:0031012">
    <property type="term" value="C:extracellular matrix"/>
    <property type="evidence" value="ECO:0007669"/>
    <property type="project" value="TreeGrafter"/>
</dbReference>
<dbReference type="Gene3D" id="2.60.40.3210">
    <property type="entry name" value="Zona pellucida, ZP-N domain"/>
    <property type="match status" value="1"/>
</dbReference>
<dbReference type="Pfam" id="PF00100">
    <property type="entry name" value="Zona_pellucida"/>
    <property type="match status" value="1"/>
</dbReference>
<dbReference type="Pfam" id="PF23344">
    <property type="entry name" value="ZP-N"/>
    <property type="match status" value="1"/>
</dbReference>
<reference evidence="3" key="2">
    <citation type="submission" date="2025-09" db="UniProtKB">
        <authorList>
            <consortium name="Ensembl"/>
        </authorList>
    </citation>
    <scope>IDENTIFICATION</scope>
</reference>
<keyword evidence="1" id="KW-1015">Disulfide bond</keyword>
<dbReference type="PANTHER" id="PTHR11576">
    <property type="entry name" value="ZONA PELLUCIDA SPERM-BINDING PROTEIN 3"/>
    <property type="match status" value="1"/>
</dbReference>
<evidence type="ECO:0000313" key="4">
    <source>
        <dbReference type="Proteomes" id="UP000261620"/>
    </source>
</evidence>
<dbReference type="AlphaFoldDB" id="A0A3Q3XFX8"/>
<dbReference type="FunFam" id="2.60.40.4100:FF:000002">
    <property type="entry name" value="Zona pellucida sperm-binding protein 3"/>
    <property type="match status" value="1"/>
</dbReference>
<dbReference type="SMART" id="SM00241">
    <property type="entry name" value="ZP"/>
    <property type="match status" value="1"/>
</dbReference>
<dbReference type="GO" id="GO:0007339">
    <property type="term" value="P:binding of sperm to zona pellucida"/>
    <property type="evidence" value="ECO:0007669"/>
    <property type="project" value="TreeGrafter"/>
</dbReference>
<dbReference type="PROSITE" id="PS51034">
    <property type="entry name" value="ZP_2"/>
    <property type="match status" value="1"/>
</dbReference>
<dbReference type="InterPro" id="IPR055356">
    <property type="entry name" value="ZP-N"/>
</dbReference>
<organism evidence="3 4">
    <name type="scientific">Mola mola</name>
    <name type="common">Ocean sunfish</name>
    <name type="synonym">Tetraodon mola</name>
    <dbReference type="NCBI Taxonomy" id="94237"/>
    <lineage>
        <taxon>Eukaryota</taxon>
        <taxon>Metazoa</taxon>
        <taxon>Chordata</taxon>
        <taxon>Craniata</taxon>
        <taxon>Vertebrata</taxon>
        <taxon>Euteleostomi</taxon>
        <taxon>Actinopterygii</taxon>
        <taxon>Neopterygii</taxon>
        <taxon>Teleostei</taxon>
        <taxon>Neoteleostei</taxon>
        <taxon>Acanthomorphata</taxon>
        <taxon>Eupercaria</taxon>
        <taxon>Tetraodontiformes</taxon>
        <taxon>Molidae</taxon>
        <taxon>Mola</taxon>
    </lineage>
</organism>
<dbReference type="GO" id="GO:2000344">
    <property type="term" value="P:positive regulation of acrosome reaction"/>
    <property type="evidence" value="ECO:0007669"/>
    <property type="project" value="TreeGrafter"/>
</dbReference>
<feature type="domain" description="ZP" evidence="2">
    <location>
        <begin position="124"/>
        <end position="360"/>
    </location>
</feature>
<evidence type="ECO:0000313" key="3">
    <source>
        <dbReference type="Ensembl" id="ENSMMOP00000021831.1"/>
    </source>
</evidence>
<keyword evidence="4" id="KW-1185">Reference proteome</keyword>
<evidence type="ECO:0000256" key="1">
    <source>
        <dbReference type="ARBA" id="ARBA00023157"/>
    </source>
</evidence>
<dbReference type="Proteomes" id="UP000261620">
    <property type="component" value="Unplaced"/>
</dbReference>
<dbReference type="Gene3D" id="2.60.40.4100">
    <property type="entry name" value="Zona pellucida, ZP-C domain"/>
    <property type="match status" value="1"/>
</dbReference>
<dbReference type="STRING" id="94237.ENSMMOP00000021831"/>
<dbReference type="PANTHER" id="PTHR11576:SF26">
    <property type="entry name" value="ZONA PELLUCIDA GLYCOPROTEIN 3D TANDEM DUPLICATE 2"/>
    <property type="match status" value="1"/>
</dbReference>
<dbReference type="InterPro" id="IPR055355">
    <property type="entry name" value="ZP-C"/>
</dbReference>
<sequence length="434" mass="48755">FHNNILLTLENKLKSLFMTMVYLLLFLMLPLLSPADGGTRAANSNQTTRALTRVTGGETPTLPLPYLHLPVFVDSRVPLVEKKHFSPSRGTGREPLPEGVREILLPVRTNASSPPASGLSVKASCKLKTMLVRVDRGILDSDPRPRLKLGTCQPSKHTADYLYFEYDIVMCGTKRTIINNQVVYSNTLQYDPPRHQGPIRRAVPFTLPVACYYNSRALSIGNIKAADVVRLLSAQWERLSPSDKYMLGQPMFFEAETLSMSHDERLYIHLCYATPEKSHTSTPQFPVVKNFGCMVESKENRSMFIPYKNNAVRFFVDAFLFKGMSGQVSKDELYMHCSMSVSSSMPTPTAKSCNYDIRARRWVELYGPDSVCTCCDSNCSSAASKGASLEIYIANKLLYNRQKLTMNYQSHILYSHILVYFSPVPQTSIAGHCQ</sequence>
<dbReference type="InterPro" id="IPR042235">
    <property type="entry name" value="ZP-C_dom"/>
</dbReference>
<name>A0A3Q3XFX8_MOLML</name>
<dbReference type="GO" id="GO:0035803">
    <property type="term" value="P:egg coat formation"/>
    <property type="evidence" value="ECO:0007669"/>
    <property type="project" value="TreeGrafter"/>
</dbReference>
<proteinExistence type="predicted"/>
<dbReference type="GO" id="GO:0032190">
    <property type="term" value="F:acrosin binding"/>
    <property type="evidence" value="ECO:0007669"/>
    <property type="project" value="TreeGrafter"/>
</dbReference>
<reference evidence="3" key="1">
    <citation type="submission" date="2025-08" db="UniProtKB">
        <authorList>
            <consortium name="Ensembl"/>
        </authorList>
    </citation>
    <scope>IDENTIFICATION</scope>
</reference>
<protein>
    <recommendedName>
        <fullName evidence="2">ZP domain-containing protein</fullName>
    </recommendedName>
</protein>
<accession>A0A3Q3XFX8</accession>
<dbReference type="Ensembl" id="ENSMMOT00000022195.1">
    <property type="protein sequence ID" value="ENSMMOP00000021831.1"/>
    <property type="gene ID" value="ENSMMOG00000016601.1"/>
</dbReference>
<dbReference type="InterPro" id="IPR001507">
    <property type="entry name" value="ZP_dom"/>
</dbReference>
<evidence type="ECO:0000259" key="2">
    <source>
        <dbReference type="PROSITE" id="PS51034"/>
    </source>
</evidence>
<dbReference type="OMA" id="HFSPARG"/>